<dbReference type="GO" id="GO:0016705">
    <property type="term" value="F:oxidoreductase activity, acting on paired donors, with incorporation or reduction of molecular oxygen"/>
    <property type="evidence" value="ECO:0007669"/>
    <property type="project" value="InterPro"/>
</dbReference>
<keyword evidence="2" id="KW-0503">Monooxygenase</keyword>
<dbReference type="GO" id="GO:0005829">
    <property type="term" value="C:cytosol"/>
    <property type="evidence" value="ECO:0007669"/>
    <property type="project" value="TreeGrafter"/>
</dbReference>
<feature type="domain" description="Luciferase-like" evidence="3">
    <location>
        <begin position="3"/>
        <end position="324"/>
    </location>
</feature>
<organism evidence="4 5">
    <name type="scientific">Rhodococcus opacus</name>
    <name type="common">Nocardia opaca</name>
    <dbReference type="NCBI Taxonomy" id="37919"/>
    <lineage>
        <taxon>Bacteria</taxon>
        <taxon>Bacillati</taxon>
        <taxon>Actinomycetota</taxon>
        <taxon>Actinomycetes</taxon>
        <taxon>Mycobacteriales</taxon>
        <taxon>Nocardiaceae</taxon>
        <taxon>Rhodococcus</taxon>
    </lineage>
</organism>
<sequence>MRFILMSECGTRRGTTHHRRYFDMIEEAVFAEEMGFYGWGTSEHHFFNDIAVTPSPECLYTAVALKTNRIRLRYMSRLVSAIHPILIAEQTAVTDILSNGRIELGTARGNTLLQLDAFGVSLEETKGRSEEALELIVRALSNDTFSHEGKYWGTIPERRLSPKSLQEPHPPLYKIAQGAESAADARRRGLGMITSDLYLGWDTLGTYLDAYNNVPADDINPVGKYVVKSAASSVMTARCAKTNDEALAHAEDDLLMFAQMIINDVYVQLAERSPEQYGGFTRFAELREHADDAAWLRECGPTVLVGDPEHCVQQVQRTAEMGADEIILRIDGGTHDEIMQSIEHFGRYVIPYFSNPGGVLRSGPVGLLPGDPRQVASYEKTAVSGNA</sequence>
<evidence type="ECO:0000259" key="3">
    <source>
        <dbReference type="Pfam" id="PF00296"/>
    </source>
</evidence>
<dbReference type="SUPFAM" id="SSF51679">
    <property type="entry name" value="Bacterial luciferase-like"/>
    <property type="match status" value="1"/>
</dbReference>
<protein>
    <recommendedName>
        <fullName evidence="3">Luciferase-like domain-containing protein</fullName>
    </recommendedName>
</protein>
<dbReference type="PATRIC" id="fig|37919.13.peg.7740"/>
<geneLocation type="plasmid" evidence="5">
    <name>pr1cp1</name>
</geneLocation>
<dbReference type="Proteomes" id="UP000186108">
    <property type="component" value="Plasmid pR1CP1"/>
</dbReference>
<name>A0A1B1KH59_RHOOP</name>
<dbReference type="Pfam" id="PF00296">
    <property type="entry name" value="Bac_luciferase"/>
    <property type="match status" value="1"/>
</dbReference>
<dbReference type="AlphaFoldDB" id="A0A1B1KH59"/>
<proteinExistence type="predicted"/>
<keyword evidence="4" id="KW-0614">Plasmid</keyword>
<dbReference type="InterPro" id="IPR050766">
    <property type="entry name" value="Bact_Lucif_Oxidored"/>
</dbReference>
<evidence type="ECO:0000313" key="4">
    <source>
        <dbReference type="EMBL" id="ANS31952.1"/>
    </source>
</evidence>
<dbReference type="GO" id="GO:0004497">
    <property type="term" value="F:monooxygenase activity"/>
    <property type="evidence" value="ECO:0007669"/>
    <property type="project" value="UniProtKB-KW"/>
</dbReference>
<dbReference type="PANTHER" id="PTHR30137:SF8">
    <property type="entry name" value="BLR5498 PROTEIN"/>
    <property type="match status" value="1"/>
</dbReference>
<evidence type="ECO:0000256" key="2">
    <source>
        <dbReference type="ARBA" id="ARBA00023033"/>
    </source>
</evidence>
<dbReference type="InterPro" id="IPR011251">
    <property type="entry name" value="Luciferase-like_dom"/>
</dbReference>
<reference evidence="4 5" key="1">
    <citation type="submission" date="2014-07" db="EMBL/GenBank/DDBJ databases">
        <authorList>
            <person name="Zhang J.E."/>
            <person name="Yang H."/>
            <person name="Guo J."/>
            <person name="Deng Z."/>
            <person name="Luo H."/>
            <person name="Luo M."/>
            <person name="Zhao B."/>
        </authorList>
    </citation>
    <scope>NUCLEOTIDE SEQUENCE [LARGE SCALE GENOMIC DNA]</scope>
    <source>
        <strain evidence="4 5">1CP</strain>
        <plasmid evidence="5">Plasmid pr1cp1</plasmid>
    </source>
</reference>
<keyword evidence="1" id="KW-0560">Oxidoreductase</keyword>
<dbReference type="InterPro" id="IPR036661">
    <property type="entry name" value="Luciferase-like_sf"/>
</dbReference>
<evidence type="ECO:0000313" key="5">
    <source>
        <dbReference type="Proteomes" id="UP000186108"/>
    </source>
</evidence>
<dbReference type="RefSeq" id="WP_081315550.1">
    <property type="nucleotide sequence ID" value="NZ_CP009112.1"/>
</dbReference>
<dbReference type="Gene3D" id="3.20.20.30">
    <property type="entry name" value="Luciferase-like domain"/>
    <property type="match status" value="1"/>
</dbReference>
<gene>
    <name evidence="4" type="ORF">R1CP_36730</name>
</gene>
<dbReference type="PANTHER" id="PTHR30137">
    <property type="entry name" value="LUCIFERASE-LIKE MONOOXYGENASE"/>
    <property type="match status" value="1"/>
</dbReference>
<dbReference type="EMBL" id="CP009112">
    <property type="protein sequence ID" value="ANS31952.1"/>
    <property type="molecule type" value="Genomic_DNA"/>
</dbReference>
<accession>A0A1B1KH59</accession>
<evidence type="ECO:0000256" key="1">
    <source>
        <dbReference type="ARBA" id="ARBA00023002"/>
    </source>
</evidence>